<name>A0A507EZZ3_9FUNG</name>
<dbReference type="EMBL" id="QEAP01000339">
    <property type="protein sequence ID" value="TPX68816.1"/>
    <property type="molecule type" value="Genomic_DNA"/>
</dbReference>
<dbReference type="SMART" id="SM00879">
    <property type="entry name" value="Brix"/>
    <property type="match status" value="1"/>
</dbReference>
<protein>
    <recommendedName>
        <fullName evidence="4">Ribosome production factor 2 homolog</fullName>
    </recommendedName>
    <alternativeName>
        <fullName evidence="4">Ribosome biogenesis protein RPF2 homolog</fullName>
    </alternativeName>
</protein>
<dbReference type="AlphaFoldDB" id="A0A507EZZ3"/>
<keyword evidence="8" id="KW-1185">Reference proteome</keyword>
<dbReference type="GO" id="GO:0019843">
    <property type="term" value="F:rRNA binding"/>
    <property type="evidence" value="ECO:0007669"/>
    <property type="project" value="UniProtKB-UniRule"/>
</dbReference>
<evidence type="ECO:0000256" key="3">
    <source>
        <dbReference type="ARBA" id="ARBA00023242"/>
    </source>
</evidence>
<feature type="compositionally biased region" description="Basic and acidic residues" evidence="5">
    <location>
        <begin position="238"/>
        <end position="260"/>
    </location>
</feature>
<evidence type="ECO:0000256" key="1">
    <source>
        <dbReference type="ARBA" id="ARBA00004604"/>
    </source>
</evidence>
<feature type="compositionally biased region" description="Acidic residues" evidence="5">
    <location>
        <begin position="279"/>
        <end position="290"/>
    </location>
</feature>
<comment type="subcellular location">
    <subcellularLocation>
        <location evidence="1 4">Nucleus</location>
        <location evidence="1 4">Nucleolus</location>
    </subcellularLocation>
</comment>
<dbReference type="PROSITE" id="PS50833">
    <property type="entry name" value="BRIX"/>
    <property type="match status" value="1"/>
</dbReference>
<reference evidence="7 8" key="1">
    <citation type="journal article" date="2019" name="Sci. Rep.">
        <title>Comparative genomics of chytrid fungi reveal insights into the obligate biotrophic and pathogenic lifestyle of Synchytrium endobioticum.</title>
        <authorList>
            <person name="van de Vossenberg B.T.L.H."/>
            <person name="Warris S."/>
            <person name="Nguyen H.D.T."/>
            <person name="van Gent-Pelzer M.P.E."/>
            <person name="Joly D.L."/>
            <person name="van de Geest H.C."/>
            <person name="Bonants P.J.M."/>
            <person name="Smith D.S."/>
            <person name="Levesque C.A."/>
            <person name="van der Lee T.A.J."/>
        </authorList>
    </citation>
    <scope>NUCLEOTIDE SEQUENCE [LARGE SCALE GENOMIC DNA]</scope>
    <source>
        <strain evidence="7 8">CBS 675.73</strain>
    </source>
</reference>
<sequence>MKKREPMLEENVKMALFIKGSTTSELGMDALKDLYALRRPNGVLFSKKNDLHPFEDPRPVEFLSTKNNSPLLLLASHSKKRPHCLTLMRTFDHQILDMVELLVQRGLPTEAFEGPKPVIGNRPCLVFQGDLWEVDEEFGRIKSSLMDLLGNGNGASNADKVNLKGLDHVICCTVDTDRVVHLRSYMVVLKKSGTKLPKVELQECGPALEMKVGRTQFADATVYKEALRVPKELQQKKVKNIERDEMGDKLGRVHMEKQDLTKLQTRKMKGLKRGRKDEDGEEGEGDEETAAEPKKQPRARKVSAKKSSSDLLSISDDETTASLTLIQPSSTDYILAASLISVLTLCIYLSRADILLGGAAFVSSLLMATMFIDDTHTIHLDKTRGTVRVTKSKFGQVSRTRVGQIREAVAAHIVEDKISLKRNGWALELEFLNAQGLYYRIRCADTLVVGETKLKMLGTAKREIEEYLGLSTNPFTKDSFKKSAARHL</sequence>
<evidence type="ECO:0000313" key="8">
    <source>
        <dbReference type="Proteomes" id="UP000320333"/>
    </source>
</evidence>
<evidence type="ECO:0000256" key="5">
    <source>
        <dbReference type="SAM" id="MobiDB-lite"/>
    </source>
</evidence>
<dbReference type="GO" id="GO:0000463">
    <property type="term" value="P:maturation of LSU-rRNA from tricistronic rRNA transcript (SSU-rRNA, 5.8S rRNA, LSU-rRNA)"/>
    <property type="evidence" value="ECO:0007669"/>
    <property type="project" value="TreeGrafter"/>
</dbReference>
<dbReference type="InterPro" id="IPR039770">
    <property type="entry name" value="Rpf2"/>
</dbReference>
<keyword evidence="3 4" id="KW-0539">Nucleus</keyword>
<dbReference type="GO" id="GO:0000027">
    <property type="term" value="P:ribosomal large subunit assembly"/>
    <property type="evidence" value="ECO:0007669"/>
    <property type="project" value="InterPro"/>
</dbReference>
<dbReference type="Pfam" id="PF04427">
    <property type="entry name" value="Brix"/>
    <property type="match status" value="1"/>
</dbReference>
<dbReference type="PANTHER" id="PTHR12728:SF0">
    <property type="entry name" value="RIBOSOME PRODUCTION FACTOR 2 HOMOLOG"/>
    <property type="match status" value="1"/>
</dbReference>
<accession>A0A507EZZ3</accession>
<dbReference type="OrthoDB" id="407658at2759"/>
<feature type="compositionally biased region" description="Basic residues" evidence="5">
    <location>
        <begin position="264"/>
        <end position="274"/>
    </location>
</feature>
<dbReference type="GO" id="GO:0005730">
    <property type="term" value="C:nucleolus"/>
    <property type="evidence" value="ECO:0007669"/>
    <property type="project" value="UniProtKB-SubCell"/>
</dbReference>
<dbReference type="PANTHER" id="PTHR12728">
    <property type="entry name" value="BRIX DOMAIN CONTAINING PROTEIN"/>
    <property type="match status" value="1"/>
</dbReference>
<dbReference type="Proteomes" id="UP000320333">
    <property type="component" value="Unassembled WGS sequence"/>
</dbReference>
<feature type="region of interest" description="Disordered" evidence="5">
    <location>
        <begin position="238"/>
        <end position="307"/>
    </location>
</feature>
<evidence type="ECO:0000256" key="4">
    <source>
        <dbReference type="RuleBase" id="RU367086"/>
    </source>
</evidence>
<organism evidence="7 8">
    <name type="scientific">Chytriomyces confervae</name>
    <dbReference type="NCBI Taxonomy" id="246404"/>
    <lineage>
        <taxon>Eukaryota</taxon>
        <taxon>Fungi</taxon>
        <taxon>Fungi incertae sedis</taxon>
        <taxon>Chytridiomycota</taxon>
        <taxon>Chytridiomycota incertae sedis</taxon>
        <taxon>Chytridiomycetes</taxon>
        <taxon>Chytridiales</taxon>
        <taxon>Chytriomycetaceae</taxon>
        <taxon>Chytriomyces</taxon>
    </lineage>
</organism>
<proteinExistence type="inferred from homology"/>
<evidence type="ECO:0000313" key="7">
    <source>
        <dbReference type="EMBL" id="TPX68816.1"/>
    </source>
</evidence>
<comment type="caution">
    <text evidence="7">The sequence shown here is derived from an EMBL/GenBank/DDBJ whole genome shotgun (WGS) entry which is preliminary data.</text>
</comment>
<dbReference type="InterPro" id="IPR007109">
    <property type="entry name" value="Brix"/>
</dbReference>
<feature type="domain" description="Brix" evidence="6">
    <location>
        <begin position="13"/>
        <end position="221"/>
    </location>
</feature>
<evidence type="ECO:0000256" key="2">
    <source>
        <dbReference type="ARBA" id="ARBA00010782"/>
    </source>
</evidence>
<dbReference type="STRING" id="246404.A0A507EZZ3"/>
<comment type="similarity">
    <text evidence="2 4">Belongs to the RPF2 family.</text>
</comment>
<gene>
    <name evidence="7" type="ORF">CcCBS67573_g07048</name>
</gene>
<evidence type="ECO:0000259" key="6">
    <source>
        <dbReference type="PROSITE" id="PS50833"/>
    </source>
</evidence>